<organism evidence="1 2">
    <name type="scientific">Smallanthus sonchifolius</name>
    <dbReference type="NCBI Taxonomy" id="185202"/>
    <lineage>
        <taxon>Eukaryota</taxon>
        <taxon>Viridiplantae</taxon>
        <taxon>Streptophyta</taxon>
        <taxon>Embryophyta</taxon>
        <taxon>Tracheophyta</taxon>
        <taxon>Spermatophyta</taxon>
        <taxon>Magnoliopsida</taxon>
        <taxon>eudicotyledons</taxon>
        <taxon>Gunneridae</taxon>
        <taxon>Pentapetalae</taxon>
        <taxon>asterids</taxon>
        <taxon>campanulids</taxon>
        <taxon>Asterales</taxon>
        <taxon>Asteraceae</taxon>
        <taxon>Asteroideae</taxon>
        <taxon>Heliantheae alliance</taxon>
        <taxon>Millerieae</taxon>
        <taxon>Smallanthus</taxon>
    </lineage>
</organism>
<reference evidence="2" key="1">
    <citation type="journal article" date="2022" name="Mol. Ecol. Resour.">
        <title>The genomes of chicory, endive, great burdock and yacon provide insights into Asteraceae palaeo-polyploidization history and plant inulin production.</title>
        <authorList>
            <person name="Fan W."/>
            <person name="Wang S."/>
            <person name="Wang H."/>
            <person name="Wang A."/>
            <person name="Jiang F."/>
            <person name="Liu H."/>
            <person name="Zhao H."/>
            <person name="Xu D."/>
            <person name="Zhang Y."/>
        </authorList>
    </citation>
    <scope>NUCLEOTIDE SEQUENCE [LARGE SCALE GENOMIC DNA]</scope>
    <source>
        <strain evidence="2">cv. Yunnan</strain>
    </source>
</reference>
<comment type="caution">
    <text evidence="1">The sequence shown here is derived from an EMBL/GenBank/DDBJ whole genome shotgun (WGS) entry which is preliminary data.</text>
</comment>
<gene>
    <name evidence="1" type="ORF">L1987_60800</name>
</gene>
<proteinExistence type="predicted"/>
<keyword evidence="2" id="KW-1185">Reference proteome</keyword>
<dbReference type="EMBL" id="CM042037">
    <property type="protein sequence ID" value="KAI3743097.1"/>
    <property type="molecule type" value="Genomic_DNA"/>
</dbReference>
<dbReference type="Proteomes" id="UP001056120">
    <property type="component" value="Linkage Group LG20"/>
</dbReference>
<evidence type="ECO:0000313" key="1">
    <source>
        <dbReference type="EMBL" id="KAI3743097.1"/>
    </source>
</evidence>
<reference evidence="1 2" key="2">
    <citation type="journal article" date="2022" name="Mol. Ecol. Resour.">
        <title>The genomes of chicory, endive, great burdock and yacon provide insights into Asteraceae paleo-polyploidization history and plant inulin production.</title>
        <authorList>
            <person name="Fan W."/>
            <person name="Wang S."/>
            <person name="Wang H."/>
            <person name="Wang A."/>
            <person name="Jiang F."/>
            <person name="Liu H."/>
            <person name="Zhao H."/>
            <person name="Xu D."/>
            <person name="Zhang Y."/>
        </authorList>
    </citation>
    <scope>NUCLEOTIDE SEQUENCE [LARGE SCALE GENOMIC DNA]</scope>
    <source>
        <strain evidence="2">cv. Yunnan</strain>
        <tissue evidence="1">Leaves</tissue>
    </source>
</reference>
<protein>
    <submittedName>
        <fullName evidence="1">Uncharacterized protein</fullName>
    </submittedName>
</protein>
<name>A0ACB9D9W8_9ASTR</name>
<sequence length="174" mass="20651">MMIPNEFQHKRTRRNRSAIFSWFFTFGGKFYETYHITDGRAKNQDLIRRIGSRRFRERYNRSNSSPYPRPQGNDDAKKKNIPLFSQFFSPIFLKVFIRQRGNVRNQEKSRHLPFPTHFKKHPAVPSWPVYAISAAAKRLGTKSLLKIILQRVQITEEKINMEILSLKELHSSRS</sequence>
<evidence type="ECO:0000313" key="2">
    <source>
        <dbReference type="Proteomes" id="UP001056120"/>
    </source>
</evidence>
<accession>A0ACB9D9W8</accession>